<dbReference type="Gramene" id="EOX91797">
    <property type="protein sequence ID" value="EOX91797"/>
    <property type="gene ID" value="TCM_000871"/>
</dbReference>
<accession>A0A061DHW4</accession>
<keyword evidence="2" id="KW-1185">Reference proteome</keyword>
<dbReference type="Proteomes" id="UP000026915">
    <property type="component" value="Chromosome 1"/>
</dbReference>
<evidence type="ECO:0000313" key="1">
    <source>
        <dbReference type="EMBL" id="EOX91797.1"/>
    </source>
</evidence>
<dbReference type="InParanoid" id="A0A061DHW4"/>
<dbReference type="HOGENOM" id="CLU_2350874_0_0_1"/>
<evidence type="ECO:0000313" key="2">
    <source>
        <dbReference type="Proteomes" id="UP000026915"/>
    </source>
</evidence>
<gene>
    <name evidence="1" type="ORF">TCM_000871</name>
</gene>
<dbReference type="AlphaFoldDB" id="A0A061DHW4"/>
<proteinExistence type="predicted"/>
<protein>
    <submittedName>
        <fullName evidence="1">Uncharacterized protein</fullName>
    </submittedName>
</protein>
<reference evidence="1 2" key="1">
    <citation type="journal article" date="2013" name="Genome Biol.">
        <title>The genome sequence of the most widely cultivated cacao type and its use to identify candidate genes regulating pod color.</title>
        <authorList>
            <person name="Motamayor J.C."/>
            <person name="Mockaitis K."/>
            <person name="Schmutz J."/>
            <person name="Haiminen N."/>
            <person name="Iii D.L."/>
            <person name="Cornejo O."/>
            <person name="Findley S.D."/>
            <person name="Zheng P."/>
            <person name="Utro F."/>
            <person name="Royaert S."/>
            <person name="Saski C."/>
            <person name="Jenkins J."/>
            <person name="Podicheti R."/>
            <person name="Zhao M."/>
            <person name="Scheffler B.E."/>
            <person name="Stack J.C."/>
            <person name="Feltus F.A."/>
            <person name="Mustiga G.M."/>
            <person name="Amores F."/>
            <person name="Phillips W."/>
            <person name="Marelli J.P."/>
            <person name="May G.D."/>
            <person name="Shapiro H."/>
            <person name="Ma J."/>
            <person name="Bustamante C.D."/>
            <person name="Schnell R.J."/>
            <person name="Main D."/>
            <person name="Gilbert D."/>
            <person name="Parida L."/>
            <person name="Kuhn D.N."/>
        </authorList>
    </citation>
    <scope>NUCLEOTIDE SEQUENCE [LARGE SCALE GENOMIC DNA]</scope>
    <source>
        <strain evidence="2">cv. Matina 1-6</strain>
    </source>
</reference>
<name>A0A061DHW4_THECC</name>
<organism evidence="1 2">
    <name type="scientific">Theobroma cacao</name>
    <name type="common">Cacao</name>
    <name type="synonym">Cocoa</name>
    <dbReference type="NCBI Taxonomy" id="3641"/>
    <lineage>
        <taxon>Eukaryota</taxon>
        <taxon>Viridiplantae</taxon>
        <taxon>Streptophyta</taxon>
        <taxon>Embryophyta</taxon>
        <taxon>Tracheophyta</taxon>
        <taxon>Spermatophyta</taxon>
        <taxon>Magnoliopsida</taxon>
        <taxon>eudicotyledons</taxon>
        <taxon>Gunneridae</taxon>
        <taxon>Pentapetalae</taxon>
        <taxon>rosids</taxon>
        <taxon>malvids</taxon>
        <taxon>Malvales</taxon>
        <taxon>Malvaceae</taxon>
        <taxon>Byttnerioideae</taxon>
        <taxon>Theobroma</taxon>
    </lineage>
</organism>
<dbReference type="EMBL" id="CM001879">
    <property type="protein sequence ID" value="EOX91797.1"/>
    <property type="molecule type" value="Genomic_DNA"/>
</dbReference>
<sequence>MIFPSMELIWLEPNKVQTSTFATKLCLKILVNSPLGLNAVAILIQSSFSDISVDSREIAIDMERPVVGIRPVQAPPPILWSHLIVWAGPGLVFALNC</sequence>